<dbReference type="CDD" id="cd06828">
    <property type="entry name" value="PLPDE_III_DapDC"/>
    <property type="match status" value="1"/>
</dbReference>
<sequence length="467" mass="50114">MARPRRRPRTSCSPRRRSSGRSAATNCSNSPKPAAATNSTSRRTDTSMNHFDYRDGVLHCEDVPLTRIAEEVGTPVYVYSTNTFRRHAQVFREGLKHVGRIHLAYAIKANPNLAVLRVLAEEGYGADVVSSGEMARALAAGIPAADIVFSGVGKTRAELARGIDAGIGQFNLELEEEGVVLAQIAHAKGKRAPATLRVNPDVDAGTHAKISTGRAENKFGVPIDQAPDMFDRLAPLDGLDLRGVACHIGSQLSDLSRLEEAYRRIGELVAELRRRGHTITRVDLGGGLGVPYKAGDVLPSPADYGAMVARATQGWDVELMFEPGRVIAGNSGVLLTEVVWVKPGVTNPYVIVDAAMNDLARPALYDAWHDFDAVTPTGERMTANIAGPVCESGDTFAMGREIDAVKSGDLAVFRTAGAYGATMASTYNSRDLVPEVLVDGDRYAVVADRIAAETILAAERVPEWLKA</sequence>
<evidence type="ECO:0000256" key="5">
    <source>
        <dbReference type="ARBA" id="ARBA00023239"/>
    </source>
</evidence>
<evidence type="ECO:0000259" key="9">
    <source>
        <dbReference type="Pfam" id="PF00278"/>
    </source>
</evidence>
<gene>
    <name evidence="11" type="ORF">WR25_09034</name>
</gene>
<evidence type="ECO:0000256" key="2">
    <source>
        <dbReference type="ARBA" id="ARBA00008872"/>
    </source>
</evidence>
<protein>
    <recommendedName>
        <fullName evidence="13">Diaminopimelate decarboxylase</fullName>
    </recommendedName>
</protein>
<dbReference type="InterPro" id="IPR029066">
    <property type="entry name" value="PLP-binding_barrel"/>
</dbReference>
<evidence type="ECO:0000256" key="1">
    <source>
        <dbReference type="ARBA" id="ARBA00001933"/>
    </source>
</evidence>
<feature type="domain" description="Orn/DAP/Arg decarboxylase 2 N-terminal" evidence="10">
    <location>
        <begin position="86"/>
        <end position="328"/>
    </location>
</feature>
<dbReference type="SUPFAM" id="SSF50621">
    <property type="entry name" value="Alanine racemase C-terminal domain-like"/>
    <property type="match status" value="1"/>
</dbReference>
<dbReference type="HAMAP" id="MF_02120">
    <property type="entry name" value="LysA"/>
    <property type="match status" value="1"/>
</dbReference>
<dbReference type="OrthoDB" id="5034579at2759"/>
<dbReference type="Gene3D" id="3.20.20.10">
    <property type="entry name" value="Alanine racemase"/>
    <property type="match status" value="1"/>
</dbReference>
<keyword evidence="12" id="KW-1185">Reference proteome</keyword>
<keyword evidence="3" id="KW-0210">Decarboxylase</keyword>
<dbReference type="PRINTS" id="PR01181">
    <property type="entry name" value="DAPDCRBXLASE"/>
</dbReference>
<evidence type="ECO:0008006" key="13">
    <source>
        <dbReference type="Google" id="ProtNLM"/>
    </source>
</evidence>
<dbReference type="PROSITE" id="PS00879">
    <property type="entry name" value="ODR_DC_2_2"/>
    <property type="match status" value="1"/>
</dbReference>
<dbReference type="PRINTS" id="PR01179">
    <property type="entry name" value="ODADCRBXLASE"/>
</dbReference>
<feature type="modified residue" description="N6-(pyridoxal phosphate)lysine" evidence="7">
    <location>
        <position position="108"/>
    </location>
</feature>
<dbReference type="FunFam" id="3.20.20.10:FF:000003">
    <property type="entry name" value="Diaminopimelate decarboxylase"/>
    <property type="match status" value="1"/>
</dbReference>
<dbReference type="SUPFAM" id="SSF51419">
    <property type="entry name" value="PLP-binding barrel"/>
    <property type="match status" value="1"/>
</dbReference>
<organism evidence="11 12">
    <name type="scientific">Diploscapter pachys</name>
    <dbReference type="NCBI Taxonomy" id="2018661"/>
    <lineage>
        <taxon>Eukaryota</taxon>
        <taxon>Metazoa</taxon>
        <taxon>Ecdysozoa</taxon>
        <taxon>Nematoda</taxon>
        <taxon>Chromadorea</taxon>
        <taxon>Rhabditida</taxon>
        <taxon>Rhabditina</taxon>
        <taxon>Rhabditomorpha</taxon>
        <taxon>Rhabditoidea</taxon>
        <taxon>Rhabditidae</taxon>
        <taxon>Diploscapter</taxon>
    </lineage>
</organism>
<comment type="function">
    <text evidence="6">Catalyzes the first and rate-limiting step of polyamine biosynthesis that converts ornithine into putrescine, which is the precursor for the polyamines, spermidine and spermine. Polyamines are essential for cell proliferation and are implicated in cellular processes, ranging from DNA replication to apoptosis.</text>
</comment>
<feature type="domain" description="Orn/DAP/Arg decarboxylase 2 C-terminal" evidence="9">
    <location>
        <begin position="77"/>
        <end position="417"/>
    </location>
</feature>
<dbReference type="EMBL" id="LIAE01006032">
    <property type="protein sequence ID" value="PAV92760.1"/>
    <property type="molecule type" value="Genomic_DNA"/>
</dbReference>
<keyword evidence="5" id="KW-0456">Lyase</keyword>
<reference evidence="11 12" key="1">
    <citation type="journal article" date="2017" name="Curr. Biol.">
        <title>Genome architecture and evolution of a unichromosomal asexual nematode.</title>
        <authorList>
            <person name="Fradin H."/>
            <person name="Zegar C."/>
            <person name="Gutwein M."/>
            <person name="Lucas J."/>
            <person name="Kovtun M."/>
            <person name="Corcoran D."/>
            <person name="Baugh L.R."/>
            <person name="Kiontke K."/>
            <person name="Gunsalus K."/>
            <person name="Fitch D.H."/>
            <person name="Piano F."/>
        </authorList>
    </citation>
    <scope>NUCLEOTIDE SEQUENCE [LARGE SCALE GENOMIC DNA]</scope>
    <source>
        <strain evidence="11">PF1309</strain>
    </source>
</reference>
<dbReference type="AlphaFoldDB" id="A0A2A2M2U6"/>
<name>A0A2A2M2U6_9BILA</name>
<dbReference type="PANTHER" id="PTHR43727">
    <property type="entry name" value="DIAMINOPIMELATE DECARBOXYLASE"/>
    <property type="match status" value="1"/>
</dbReference>
<dbReference type="InterPro" id="IPR022643">
    <property type="entry name" value="De-COase2_C"/>
</dbReference>
<dbReference type="PANTHER" id="PTHR43727:SF2">
    <property type="entry name" value="GROUP IV DECARBOXYLASE"/>
    <property type="match status" value="1"/>
</dbReference>
<dbReference type="InterPro" id="IPR009006">
    <property type="entry name" value="Ala_racemase/Decarboxylase_C"/>
</dbReference>
<dbReference type="InterPro" id="IPR022644">
    <property type="entry name" value="De-COase2_N"/>
</dbReference>
<comment type="caution">
    <text evidence="11">The sequence shown here is derived from an EMBL/GenBank/DDBJ whole genome shotgun (WGS) entry which is preliminary data.</text>
</comment>
<feature type="active site" description="Proton donor" evidence="7">
    <location>
        <position position="390"/>
    </location>
</feature>
<evidence type="ECO:0000256" key="4">
    <source>
        <dbReference type="ARBA" id="ARBA00022898"/>
    </source>
</evidence>
<evidence type="ECO:0000256" key="6">
    <source>
        <dbReference type="ARBA" id="ARBA00037173"/>
    </source>
</evidence>
<evidence type="ECO:0000313" key="12">
    <source>
        <dbReference type="Proteomes" id="UP000218231"/>
    </source>
</evidence>
<evidence type="ECO:0000256" key="7">
    <source>
        <dbReference type="PIRSR" id="PIRSR600183-50"/>
    </source>
</evidence>
<evidence type="ECO:0000256" key="8">
    <source>
        <dbReference type="SAM" id="MobiDB-lite"/>
    </source>
</evidence>
<evidence type="ECO:0000256" key="3">
    <source>
        <dbReference type="ARBA" id="ARBA00022793"/>
    </source>
</evidence>
<dbReference type="InterPro" id="IPR022657">
    <property type="entry name" value="De-COase2_CS"/>
</dbReference>
<dbReference type="Gene3D" id="2.40.37.10">
    <property type="entry name" value="Lyase, Ornithine Decarboxylase, Chain A, domain 1"/>
    <property type="match status" value="1"/>
</dbReference>
<feature type="region of interest" description="Disordered" evidence="8">
    <location>
        <begin position="1"/>
        <end position="48"/>
    </location>
</feature>
<comment type="cofactor">
    <cofactor evidence="1 7">
        <name>pyridoxal 5'-phosphate</name>
        <dbReference type="ChEBI" id="CHEBI:597326"/>
    </cofactor>
</comment>
<dbReference type="InterPro" id="IPR000183">
    <property type="entry name" value="Orn/DAP/Arg_de-COase"/>
</dbReference>
<dbReference type="InterPro" id="IPR022653">
    <property type="entry name" value="De-COase2_pyr-phos_BS"/>
</dbReference>
<feature type="compositionally biased region" description="Basic residues" evidence="8">
    <location>
        <begin position="1"/>
        <end position="19"/>
    </location>
</feature>
<dbReference type="STRING" id="2018661.A0A2A2M2U6"/>
<dbReference type="InterPro" id="IPR002986">
    <property type="entry name" value="DAP_deCOOHase_LysA"/>
</dbReference>
<evidence type="ECO:0000259" key="10">
    <source>
        <dbReference type="Pfam" id="PF02784"/>
    </source>
</evidence>
<dbReference type="GO" id="GO:0009089">
    <property type="term" value="P:lysine biosynthetic process via diaminopimelate"/>
    <property type="evidence" value="ECO:0007669"/>
    <property type="project" value="InterPro"/>
</dbReference>
<evidence type="ECO:0000313" key="11">
    <source>
        <dbReference type="EMBL" id="PAV92760.1"/>
    </source>
</evidence>
<dbReference type="Pfam" id="PF02784">
    <property type="entry name" value="Orn_Arg_deC_N"/>
    <property type="match status" value="1"/>
</dbReference>
<dbReference type="Pfam" id="PF00278">
    <property type="entry name" value="Orn_DAP_Arg_deC"/>
    <property type="match status" value="1"/>
</dbReference>
<dbReference type="GO" id="GO:0008836">
    <property type="term" value="F:diaminopimelate decarboxylase activity"/>
    <property type="evidence" value="ECO:0007669"/>
    <property type="project" value="InterPro"/>
</dbReference>
<dbReference type="PROSITE" id="PS00878">
    <property type="entry name" value="ODR_DC_2_1"/>
    <property type="match status" value="1"/>
</dbReference>
<dbReference type="Proteomes" id="UP000218231">
    <property type="component" value="Unassembled WGS sequence"/>
</dbReference>
<keyword evidence="4 7" id="KW-0663">Pyridoxal phosphate</keyword>
<dbReference type="NCBIfam" id="TIGR01048">
    <property type="entry name" value="lysA"/>
    <property type="match status" value="1"/>
</dbReference>
<comment type="similarity">
    <text evidence="2">Belongs to the Orn/Lys/Arg decarboxylase class-II family.</text>
</comment>
<accession>A0A2A2M2U6</accession>
<proteinExistence type="inferred from homology"/>
<feature type="compositionally biased region" description="Polar residues" evidence="8">
    <location>
        <begin position="23"/>
        <end position="48"/>
    </location>
</feature>